<dbReference type="GO" id="GO:0006974">
    <property type="term" value="P:DNA damage response"/>
    <property type="evidence" value="ECO:0007669"/>
    <property type="project" value="TreeGrafter"/>
</dbReference>
<dbReference type="Gene3D" id="1.25.40.20">
    <property type="entry name" value="Ankyrin repeat-containing domain"/>
    <property type="match status" value="1"/>
</dbReference>
<keyword evidence="5" id="KW-0638">Presynaptic neurotoxin</keyword>
<gene>
    <name evidence="9" type="ORF">X975_12929</name>
</gene>
<keyword evidence="8" id="KW-1133">Transmembrane helix</keyword>
<dbReference type="GO" id="GO:0005634">
    <property type="term" value="C:nucleus"/>
    <property type="evidence" value="ECO:0007669"/>
    <property type="project" value="TreeGrafter"/>
</dbReference>
<dbReference type="GO" id="GO:0044231">
    <property type="term" value="C:host cell presynaptic membrane"/>
    <property type="evidence" value="ECO:0007669"/>
    <property type="project" value="UniProtKB-KW"/>
</dbReference>
<accession>A0A087SXN5</accession>
<keyword evidence="7" id="KW-0040">ANK repeat</keyword>
<evidence type="ECO:0000313" key="9">
    <source>
        <dbReference type="EMBL" id="KFM57624.1"/>
    </source>
</evidence>
<dbReference type="InterPro" id="IPR036770">
    <property type="entry name" value="Ankyrin_rpt-contain_sf"/>
</dbReference>
<evidence type="ECO:0000313" key="10">
    <source>
        <dbReference type="Proteomes" id="UP000054359"/>
    </source>
</evidence>
<evidence type="ECO:0000256" key="6">
    <source>
        <dbReference type="ARBA" id="ARBA00023298"/>
    </source>
</evidence>
<keyword evidence="10" id="KW-1185">Reference proteome</keyword>
<feature type="transmembrane region" description="Helical" evidence="8">
    <location>
        <begin position="507"/>
        <end position="528"/>
    </location>
</feature>
<evidence type="ECO:0000256" key="2">
    <source>
        <dbReference type="ARBA" id="ARBA00022483"/>
    </source>
</evidence>
<dbReference type="GO" id="GO:0006887">
    <property type="term" value="P:exocytosis"/>
    <property type="evidence" value="ECO:0007669"/>
    <property type="project" value="UniProtKB-KW"/>
</dbReference>
<protein>
    <submittedName>
        <fullName evidence="9">Uncharacterized protein</fullName>
    </submittedName>
</protein>
<proteinExistence type="predicted"/>
<dbReference type="SUPFAM" id="SSF48403">
    <property type="entry name" value="Ankyrin repeat"/>
    <property type="match status" value="1"/>
</dbReference>
<sequence length="608" mass="70082">MEFKHKRTKSLKNLNVQVKTTEMERPIVDLFHSMVTQENFSEAIDFVAGCYYQVPDFSILRSIIFKILWENCDEKLALDAKSYLLNVFKIYPPVNAQSRIYYLNALQAKRGVLSELWVVVSHLVNSCFHHYGVEAKTEADHDIPFVKFPNCSLLLDYYVQLFIKDYDCFSFERDVYAQDKKCLVMYLLGPSPVRANNSHFRQILRWINDIYKDKAFSMRAVCQLLHDMLCLIVKCIIQWRPNTFDAEVFNNPSLHDVAKTIVTYCKDAFSSPSNLRIFVQSSPLKFLQAKICEQKVTEMIYHIHRLQAYDVLTLKKIVDVFMFPSDKSKKTNTQEKNGSTSRSCSRNFVVKESVKGNTKLHQACKNNKYGDLMVLVRSCGKDINAKNDRQRTPLHEACLAESYFCADILLSETGKGDIPPVDINASDNEGFTPLHYAVAKNLVPVAKKLLDQGGLPLLNAVDKKGRKPDYFIKTQEMRDILETVSALFIGKDVIKREVPNFNNYKNYAVYLIALNFLLSFYSNMFNLYKFVFSKKHKIVVKSHNKKECAHFVSSPETIVCDEDSEFIEEMPGLIDTFTESVKLQTKEKEFHIDLELLAFKVYASSLVE</sequence>
<keyword evidence="6" id="KW-1053">Target membrane</keyword>
<dbReference type="InterPro" id="IPR042479">
    <property type="entry name" value="Slf1"/>
</dbReference>
<dbReference type="STRING" id="407821.A0A087SXN5"/>
<keyword evidence="4" id="KW-0528">Neurotoxin</keyword>
<evidence type="ECO:0000256" key="7">
    <source>
        <dbReference type="PROSITE-ProRule" id="PRU00023"/>
    </source>
</evidence>
<keyword evidence="5" id="KW-0800">Toxin</keyword>
<dbReference type="OMA" id="LRIMTTH"/>
<dbReference type="Proteomes" id="UP000054359">
    <property type="component" value="Unassembled WGS sequence"/>
</dbReference>
<keyword evidence="8" id="KW-0812">Transmembrane</keyword>
<comment type="subcellular location">
    <subcellularLocation>
        <location evidence="1">Target cell membrane</location>
    </subcellularLocation>
</comment>
<dbReference type="GO" id="GO:0044218">
    <property type="term" value="C:other organism cell membrane"/>
    <property type="evidence" value="ECO:0007669"/>
    <property type="project" value="UniProtKB-KW"/>
</dbReference>
<dbReference type="SMART" id="SM00248">
    <property type="entry name" value="ANK"/>
    <property type="match status" value="3"/>
</dbReference>
<name>A0A087SXN5_STEMI</name>
<dbReference type="PANTHER" id="PTHR46677:SF1">
    <property type="entry name" value="SMC5-SMC6 COMPLEX LOCALIZATION FACTOR PROTEIN 1"/>
    <property type="match status" value="1"/>
</dbReference>
<keyword evidence="8" id="KW-0472">Membrane</keyword>
<evidence type="ECO:0000256" key="8">
    <source>
        <dbReference type="SAM" id="Phobius"/>
    </source>
</evidence>
<feature type="non-terminal residue" evidence="9">
    <location>
        <position position="608"/>
    </location>
</feature>
<dbReference type="PROSITE" id="PS50297">
    <property type="entry name" value="ANK_REP_REGION"/>
    <property type="match status" value="1"/>
</dbReference>
<organism evidence="9 10">
    <name type="scientific">Stegodyphus mimosarum</name>
    <name type="common">African social velvet spider</name>
    <dbReference type="NCBI Taxonomy" id="407821"/>
    <lineage>
        <taxon>Eukaryota</taxon>
        <taxon>Metazoa</taxon>
        <taxon>Ecdysozoa</taxon>
        <taxon>Arthropoda</taxon>
        <taxon>Chelicerata</taxon>
        <taxon>Arachnida</taxon>
        <taxon>Araneae</taxon>
        <taxon>Araneomorphae</taxon>
        <taxon>Entelegynae</taxon>
        <taxon>Eresoidea</taxon>
        <taxon>Eresidae</taxon>
        <taxon>Stegodyphus</taxon>
    </lineage>
</organism>
<dbReference type="OrthoDB" id="6421737at2759"/>
<keyword evidence="3" id="KW-1052">Target cell membrane</keyword>
<dbReference type="Pfam" id="PF12796">
    <property type="entry name" value="Ank_2"/>
    <property type="match status" value="1"/>
</dbReference>
<feature type="repeat" description="ANK" evidence="7">
    <location>
        <begin position="429"/>
        <end position="453"/>
    </location>
</feature>
<dbReference type="GO" id="GO:2000781">
    <property type="term" value="P:positive regulation of double-strand break repair"/>
    <property type="evidence" value="ECO:0007669"/>
    <property type="project" value="InterPro"/>
</dbReference>
<dbReference type="PANTHER" id="PTHR46677">
    <property type="entry name" value="SMC5-SMC6 COMPLEX LOCALIZATION FACTOR PROTEIN 1"/>
    <property type="match status" value="1"/>
</dbReference>
<reference evidence="9 10" key="1">
    <citation type="submission" date="2013-11" db="EMBL/GenBank/DDBJ databases">
        <title>Genome sequencing of Stegodyphus mimosarum.</title>
        <authorList>
            <person name="Bechsgaard J."/>
        </authorList>
    </citation>
    <scope>NUCLEOTIDE SEQUENCE [LARGE SCALE GENOMIC DNA]</scope>
</reference>
<dbReference type="GO" id="GO:1990166">
    <property type="term" value="P:protein localization to site of double-strand break"/>
    <property type="evidence" value="ECO:0007669"/>
    <property type="project" value="TreeGrafter"/>
</dbReference>
<dbReference type="InterPro" id="IPR002110">
    <property type="entry name" value="Ankyrin_rpt"/>
</dbReference>
<dbReference type="GO" id="GO:0035861">
    <property type="term" value="C:site of double-strand break"/>
    <property type="evidence" value="ECO:0007669"/>
    <property type="project" value="TreeGrafter"/>
</dbReference>
<dbReference type="EMBL" id="KK112431">
    <property type="protein sequence ID" value="KFM57624.1"/>
    <property type="molecule type" value="Genomic_DNA"/>
</dbReference>
<evidence type="ECO:0000256" key="5">
    <source>
        <dbReference type="ARBA" id="ARBA00023028"/>
    </source>
</evidence>
<keyword evidence="2" id="KW-0268">Exocytosis</keyword>
<evidence type="ECO:0000256" key="3">
    <source>
        <dbReference type="ARBA" id="ARBA00022537"/>
    </source>
</evidence>
<evidence type="ECO:0000256" key="4">
    <source>
        <dbReference type="ARBA" id="ARBA00022699"/>
    </source>
</evidence>
<evidence type="ECO:0000256" key="1">
    <source>
        <dbReference type="ARBA" id="ARBA00004175"/>
    </source>
</evidence>
<dbReference type="PROSITE" id="PS50088">
    <property type="entry name" value="ANK_REPEAT"/>
    <property type="match status" value="2"/>
</dbReference>
<dbReference type="AlphaFoldDB" id="A0A087SXN5"/>
<feature type="repeat" description="ANK" evidence="7">
    <location>
        <begin position="355"/>
        <end position="388"/>
    </location>
</feature>